<feature type="compositionally biased region" description="Low complexity" evidence="5">
    <location>
        <begin position="156"/>
        <end position="185"/>
    </location>
</feature>
<evidence type="ECO:0000259" key="6">
    <source>
        <dbReference type="PROSITE" id="PS50110"/>
    </source>
</evidence>
<reference evidence="7" key="1">
    <citation type="submission" date="2021-12" db="EMBL/GenBank/DDBJ databases">
        <title>Curvularia clavata genome.</title>
        <authorList>
            <person name="Cao Y."/>
        </authorList>
    </citation>
    <scope>NUCLEOTIDE SEQUENCE</scope>
    <source>
        <strain evidence="7">Yc1106</strain>
    </source>
</reference>
<evidence type="ECO:0000256" key="4">
    <source>
        <dbReference type="PROSITE-ProRule" id="PRU00169"/>
    </source>
</evidence>
<feature type="compositionally biased region" description="Low complexity" evidence="5">
    <location>
        <begin position="483"/>
        <end position="501"/>
    </location>
</feature>
<dbReference type="VEuPathDB" id="FungiDB:yc1106_05024"/>
<dbReference type="FunFam" id="3.40.50.2300:FF:000146">
    <property type="entry name" value="Putative two-component response regulator SSK1p"/>
    <property type="match status" value="1"/>
</dbReference>
<dbReference type="CDD" id="cd17546">
    <property type="entry name" value="REC_hyHK_CKI1_RcsC-like"/>
    <property type="match status" value="1"/>
</dbReference>
<comment type="similarity">
    <text evidence="3">Belongs to the SSK1 family.</text>
</comment>
<keyword evidence="1 4" id="KW-0597">Phosphoprotein</keyword>
<feature type="compositionally biased region" description="Low complexity" evidence="5">
    <location>
        <begin position="48"/>
        <end position="60"/>
    </location>
</feature>
<gene>
    <name evidence="7" type="ORF">yc1106_05024</name>
</gene>
<dbReference type="SUPFAM" id="SSF52172">
    <property type="entry name" value="CheY-like"/>
    <property type="match status" value="1"/>
</dbReference>
<dbReference type="PANTHER" id="PTHR45339:SF1">
    <property type="entry name" value="HYBRID SIGNAL TRANSDUCTION HISTIDINE KINASE J"/>
    <property type="match status" value="1"/>
</dbReference>
<proteinExistence type="inferred from homology"/>
<dbReference type="PROSITE" id="PS50110">
    <property type="entry name" value="RESPONSE_REGULATORY"/>
    <property type="match status" value="1"/>
</dbReference>
<dbReference type="InterPro" id="IPR001789">
    <property type="entry name" value="Sig_transdc_resp-reg_receiver"/>
</dbReference>
<feature type="compositionally biased region" description="Polar residues" evidence="5">
    <location>
        <begin position="90"/>
        <end position="100"/>
    </location>
</feature>
<dbReference type="PANTHER" id="PTHR45339">
    <property type="entry name" value="HYBRID SIGNAL TRANSDUCTION HISTIDINE KINASE J"/>
    <property type="match status" value="1"/>
</dbReference>
<dbReference type="SMART" id="SM00448">
    <property type="entry name" value="REC"/>
    <property type="match status" value="1"/>
</dbReference>
<evidence type="ECO:0000256" key="5">
    <source>
        <dbReference type="SAM" id="MobiDB-lite"/>
    </source>
</evidence>
<dbReference type="Gene3D" id="3.40.50.2300">
    <property type="match status" value="1"/>
</dbReference>
<evidence type="ECO:0000256" key="2">
    <source>
        <dbReference type="ARBA" id="ARBA00023012"/>
    </source>
</evidence>
<name>A0A9Q8Z9Q8_CURCL</name>
<feature type="compositionally biased region" description="Low complexity" evidence="5">
    <location>
        <begin position="107"/>
        <end position="121"/>
    </location>
</feature>
<feature type="compositionally biased region" description="Low complexity" evidence="5">
    <location>
        <begin position="459"/>
        <end position="470"/>
    </location>
</feature>
<sequence length="786" mass="84565">MSNIKTRLQKARSKFSRRNSEASTRARSIASSTGSDRHEQHPPPPLSSPLRKSVSLPKLPEASGTGTDTGEGRMLKSEVLGVAADRQADAQASTGSINTTPRHHDSSSTPTTANTPSSAHTRQPSADVPIVCPQVTIEEPTPVHPIVPPAELNPRALPDSLSSSSPLSLPATTTTTTSATTSSSKPPSPVLTRRQSLVSNTDANVISTLLVPDTSTAAPVTGQSTAADPSGARPATLNAGMLHRKIWVKRPNASATLVQIREDDLVDDVRDVILKKYANSLGRSFDSPDVTLRIVPRDGQRAGERTLGPEEDMCRTIDAYFPGGQTVNEALIIDVPQRRTPKPSPRVPHYYHHEDGVHQQTEYFPPMSAITPSPAVMSASQQLHDSRISVPHLQSISVLTTGQLPTVPSPGGTRRGPLHAHRPKYNRTHTASPTTLGGGIPSSATSVRPPNRPRHDSSASEAKNSAASNNPIPTPPASTEPAPHTQTLQTSTPPTPRISSPQLNSKKKRRKPPVEPPALPAGLLDGSVPPINVLIVEDNIINLRVLGAFMQRLKVRWQRAMNGKEAVTKWKAGGFHLVLMDIQLPVMNGLEATKEIRRLERVNGIGVFSSGSSEAPNTRLGQDGKGQDELREDDKLGDKSMFKSPVIIVALTASSLQSDRHEALAAGCNDFLTKPVNFVWLERKVKEWGCMQALIDFDGWRKWKDFADKSENNDTTSKLSGSYASIAPNKKASNASPTTANSETNGVKKESDTERKNKRKSLGVVPPPVLQEEAEPQPAEVNGGDH</sequence>
<feature type="compositionally biased region" description="Low complexity" evidence="5">
    <location>
        <begin position="21"/>
        <end position="34"/>
    </location>
</feature>
<protein>
    <recommendedName>
        <fullName evidence="6">Response regulatory domain-containing protein</fullName>
    </recommendedName>
</protein>
<dbReference type="OrthoDB" id="21225at2759"/>
<feature type="compositionally biased region" description="Polar residues" evidence="5">
    <location>
        <begin position="731"/>
        <end position="745"/>
    </location>
</feature>
<evidence type="ECO:0000256" key="3">
    <source>
        <dbReference type="ARBA" id="ARBA00093463"/>
    </source>
</evidence>
<feature type="compositionally biased region" description="Basic residues" evidence="5">
    <location>
        <begin position="7"/>
        <end position="17"/>
    </location>
</feature>
<dbReference type="Proteomes" id="UP001056012">
    <property type="component" value="Chromosome 3"/>
</dbReference>
<feature type="region of interest" description="Disordered" evidence="5">
    <location>
        <begin position="142"/>
        <end position="194"/>
    </location>
</feature>
<feature type="compositionally biased region" description="Basic residues" evidence="5">
    <location>
        <begin position="416"/>
        <end position="427"/>
    </location>
</feature>
<keyword evidence="2" id="KW-0902">Two-component regulatory system</keyword>
<feature type="compositionally biased region" description="Polar residues" evidence="5">
    <location>
        <begin position="610"/>
        <end position="620"/>
    </location>
</feature>
<accession>A0A9Q8Z9Q8</accession>
<evidence type="ECO:0000313" key="7">
    <source>
        <dbReference type="EMBL" id="USP77750.1"/>
    </source>
</evidence>
<feature type="region of interest" description="Disordered" evidence="5">
    <location>
        <begin position="727"/>
        <end position="786"/>
    </location>
</feature>
<feature type="compositionally biased region" description="Basic and acidic residues" evidence="5">
    <location>
        <begin position="625"/>
        <end position="635"/>
    </location>
</feature>
<dbReference type="EMBL" id="CP089276">
    <property type="protein sequence ID" value="USP77750.1"/>
    <property type="molecule type" value="Genomic_DNA"/>
</dbReference>
<feature type="region of interest" description="Disordered" evidence="5">
    <location>
        <begin position="610"/>
        <end position="635"/>
    </location>
</feature>
<feature type="domain" description="Response regulatory" evidence="6">
    <location>
        <begin position="532"/>
        <end position="689"/>
    </location>
</feature>
<evidence type="ECO:0000313" key="8">
    <source>
        <dbReference type="Proteomes" id="UP001056012"/>
    </source>
</evidence>
<dbReference type="GO" id="GO:0000156">
    <property type="term" value="F:phosphorelay response regulator activity"/>
    <property type="evidence" value="ECO:0007669"/>
    <property type="project" value="UniProtKB-ARBA"/>
</dbReference>
<feature type="compositionally biased region" description="Basic and acidic residues" evidence="5">
    <location>
        <begin position="746"/>
        <end position="755"/>
    </location>
</feature>
<dbReference type="AlphaFoldDB" id="A0A9Q8Z9Q8"/>
<feature type="region of interest" description="Disordered" evidence="5">
    <location>
        <begin position="401"/>
        <end position="523"/>
    </location>
</feature>
<evidence type="ECO:0000256" key="1">
    <source>
        <dbReference type="ARBA" id="ARBA00022553"/>
    </source>
</evidence>
<organism evidence="7 8">
    <name type="scientific">Curvularia clavata</name>
    <dbReference type="NCBI Taxonomy" id="95742"/>
    <lineage>
        <taxon>Eukaryota</taxon>
        <taxon>Fungi</taxon>
        <taxon>Dikarya</taxon>
        <taxon>Ascomycota</taxon>
        <taxon>Pezizomycotina</taxon>
        <taxon>Dothideomycetes</taxon>
        <taxon>Pleosporomycetidae</taxon>
        <taxon>Pleosporales</taxon>
        <taxon>Pleosporineae</taxon>
        <taxon>Pleosporaceae</taxon>
        <taxon>Curvularia</taxon>
    </lineage>
</organism>
<dbReference type="Pfam" id="PF00072">
    <property type="entry name" value="Response_reg"/>
    <property type="match status" value="1"/>
</dbReference>
<feature type="modified residue" description="4-aspartylphosphate" evidence="4">
    <location>
        <position position="581"/>
    </location>
</feature>
<dbReference type="InterPro" id="IPR011006">
    <property type="entry name" value="CheY-like_superfamily"/>
</dbReference>
<keyword evidence="8" id="KW-1185">Reference proteome</keyword>
<feature type="region of interest" description="Disordered" evidence="5">
    <location>
        <begin position="1"/>
        <end position="126"/>
    </location>
</feature>